<accession>A0A9P5CPF9</accession>
<feature type="signal peptide" evidence="1">
    <location>
        <begin position="1"/>
        <end position="19"/>
    </location>
</feature>
<dbReference type="RefSeq" id="XP_040776338.1">
    <property type="nucleotide sequence ID" value="XM_040920411.1"/>
</dbReference>
<keyword evidence="4" id="KW-1185">Reference proteome</keyword>
<name>A0A9P5CPF9_CRYP1</name>
<organism evidence="3 4">
    <name type="scientific">Cryphonectria parasitica (strain ATCC 38755 / EP155)</name>
    <dbReference type="NCBI Taxonomy" id="660469"/>
    <lineage>
        <taxon>Eukaryota</taxon>
        <taxon>Fungi</taxon>
        <taxon>Dikarya</taxon>
        <taxon>Ascomycota</taxon>
        <taxon>Pezizomycotina</taxon>
        <taxon>Sordariomycetes</taxon>
        <taxon>Sordariomycetidae</taxon>
        <taxon>Diaporthales</taxon>
        <taxon>Cryphonectriaceae</taxon>
        <taxon>Cryphonectria-Endothia species complex</taxon>
        <taxon>Cryphonectria</taxon>
    </lineage>
</organism>
<dbReference type="SUPFAM" id="SSF69848">
    <property type="entry name" value="LCCL domain"/>
    <property type="match status" value="1"/>
</dbReference>
<sequence>MPTKLHNITFVALLWLTWAVIFKIFSDERLPRIWSTSSSEPLPVKELSCTDTLWAPDDCGMDGAKCEPFNNHHIAFQCPSNCIRDGIVTGKPHLVGNQEILNRPLVIGGPIYRGDSYICPAAVHAGVVDDATGGCGVAKLLGTTNSFSDSYMYGIESINVQTYFPKSFKFTIDSDDMTCPTARKTSWVLPYVSVAYTGLIWRATSSTAVRAVWSLAVIYAHVSSSQRFSAGSLWSRSSTPVPVPDAGGKVRTPAMLEPVIYMGTISNITLNWAEPIPADVDGISMLLNDVERARRFRDSTKNELKDGEAEGSFFWQRTPQAFVDYIRFGYIKDGKVLGYSQPGTWFTNGTWTGIPAEI</sequence>
<dbReference type="Gene3D" id="2.170.130.20">
    <property type="entry name" value="LCCL-like domain"/>
    <property type="match status" value="1"/>
</dbReference>
<feature type="chain" id="PRO_5040200254" evidence="1">
    <location>
        <begin position="20"/>
        <end position="358"/>
    </location>
</feature>
<dbReference type="GeneID" id="63837540"/>
<dbReference type="PANTHER" id="PTHR31331:SF1">
    <property type="entry name" value="CYSTEINE RICH SECRETORY PROTEIN LCCL DOMAIN CONTAINING 2"/>
    <property type="match status" value="1"/>
</dbReference>
<dbReference type="PANTHER" id="PTHR31331">
    <property type="entry name" value="LCCL DOMAIN PROTEIN (AFU_ORTHOLOGUE AFUA_5G08630)"/>
    <property type="match status" value="1"/>
</dbReference>
<protein>
    <submittedName>
        <fullName evidence="3">LCCL domain-containing protein</fullName>
    </submittedName>
</protein>
<dbReference type="OrthoDB" id="441660at2759"/>
<dbReference type="InterPro" id="IPR004043">
    <property type="entry name" value="LCCL"/>
</dbReference>
<evidence type="ECO:0000313" key="3">
    <source>
        <dbReference type="EMBL" id="KAF3765377.1"/>
    </source>
</evidence>
<dbReference type="AlphaFoldDB" id="A0A9P5CPF9"/>
<feature type="domain" description="LCCL" evidence="2">
    <location>
        <begin position="106"/>
        <end position="158"/>
    </location>
</feature>
<evidence type="ECO:0000256" key="1">
    <source>
        <dbReference type="SAM" id="SignalP"/>
    </source>
</evidence>
<comment type="caution">
    <text evidence="3">The sequence shown here is derived from an EMBL/GenBank/DDBJ whole genome shotgun (WGS) entry which is preliminary data.</text>
</comment>
<proteinExistence type="predicted"/>
<evidence type="ECO:0000313" key="4">
    <source>
        <dbReference type="Proteomes" id="UP000803844"/>
    </source>
</evidence>
<dbReference type="PROSITE" id="PS50820">
    <property type="entry name" value="LCCL"/>
    <property type="match status" value="1"/>
</dbReference>
<evidence type="ECO:0000259" key="2">
    <source>
        <dbReference type="PROSITE" id="PS50820"/>
    </source>
</evidence>
<reference evidence="3" key="1">
    <citation type="journal article" date="2020" name="Phytopathology">
        <title>Genome sequence of the chestnut blight fungus Cryphonectria parasitica EP155: A fundamental resource for an archetypical invasive plant pathogen.</title>
        <authorList>
            <person name="Crouch J.A."/>
            <person name="Dawe A."/>
            <person name="Aerts A."/>
            <person name="Barry K."/>
            <person name="Churchill A.C.L."/>
            <person name="Grimwood J."/>
            <person name="Hillman B."/>
            <person name="Milgroom M.G."/>
            <person name="Pangilinan J."/>
            <person name="Smith M."/>
            <person name="Salamov A."/>
            <person name="Schmutz J."/>
            <person name="Yadav J."/>
            <person name="Grigoriev I.V."/>
            <person name="Nuss D."/>
        </authorList>
    </citation>
    <scope>NUCLEOTIDE SEQUENCE</scope>
    <source>
        <strain evidence="3">EP155</strain>
    </source>
</reference>
<gene>
    <name evidence="3" type="ORF">M406DRAFT_329292</name>
</gene>
<dbReference type="InterPro" id="IPR036609">
    <property type="entry name" value="LCCL_sf"/>
</dbReference>
<dbReference type="Proteomes" id="UP000803844">
    <property type="component" value="Unassembled WGS sequence"/>
</dbReference>
<dbReference type="EMBL" id="MU032347">
    <property type="protein sequence ID" value="KAF3765377.1"/>
    <property type="molecule type" value="Genomic_DNA"/>
</dbReference>
<keyword evidence="1" id="KW-0732">Signal</keyword>
<dbReference type="Pfam" id="PF03815">
    <property type="entry name" value="LCCL"/>
    <property type="match status" value="1"/>
</dbReference>
<dbReference type="InterPro" id="IPR051957">
    <property type="entry name" value="CRISP-LCCL_domain"/>
</dbReference>